<protein>
    <submittedName>
        <fullName evidence="2">Uncharacterized protein</fullName>
    </submittedName>
</protein>
<organism evidence="1 2">
    <name type="scientific">Elaeophora elaphi</name>
    <dbReference type="NCBI Taxonomy" id="1147741"/>
    <lineage>
        <taxon>Eukaryota</taxon>
        <taxon>Metazoa</taxon>
        <taxon>Ecdysozoa</taxon>
        <taxon>Nematoda</taxon>
        <taxon>Chromadorea</taxon>
        <taxon>Rhabditida</taxon>
        <taxon>Spirurina</taxon>
        <taxon>Spiruromorpha</taxon>
        <taxon>Filarioidea</taxon>
        <taxon>Onchocercidae</taxon>
        <taxon>Elaeophora</taxon>
    </lineage>
</organism>
<name>A0A0R3RNF5_9BILA</name>
<dbReference type="Proteomes" id="UP000050640">
    <property type="component" value="Unplaced"/>
</dbReference>
<sequence length="135" mass="15699">EVRTVTSNQTRLTNVIENGVFCSPIECTATSPTSCLNSPEKKSLLRHRRKQSFEERKCEMTDFIPPHIMHSPEPIWTFQDVSDLIYIGQRKRVELVRWCNLLSSRERAERIDIMASKLEASIIWSSIPIEYCNKT</sequence>
<evidence type="ECO:0000313" key="2">
    <source>
        <dbReference type="WBParaSite" id="EEL_0000301501-mRNA-1"/>
    </source>
</evidence>
<dbReference type="WBParaSite" id="EEL_0000301501-mRNA-1">
    <property type="protein sequence ID" value="EEL_0000301501-mRNA-1"/>
    <property type="gene ID" value="EEL_0000301501"/>
</dbReference>
<accession>A0A0R3RNF5</accession>
<keyword evidence="1" id="KW-1185">Reference proteome</keyword>
<dbReference type="AlphaFoldDB" id="A0A0R3RNF5"/>
<proteinExistence type="predicted"/>
<dbReference type="STRING" id="1147741.A0A0R3RNF5"/>
<reference evidence="2" key="1">
    <citation type="submission" date="2017-02" db="UniProtKB">
        <authorList>
            <consortium name="WormBaseParasite"/>
        </authorList>
    </citation>
    <scope>IDENTIFICATION</scope>
</reference>
<evidence type="ECO:0000313" key="1">
    <source>
        <dbReference type="Proteomes" id="UP000050640"/>
    </source>
</evidence>